<accession>A0A161P5T7</accession>
<comment type="caution">
    <text evidence="2">The sequence shown here is derived from an EMBL/GenBank/DDBJ whole genome shotgun (WGS) entry which is preliminary data.</text>
</comment>
<dbReference type="Proteomes" id="UP000075806">
    <property type="component" value="Unassembled WGS sequence"/>
</dbReference>
<keyword evidence="2" id="KW-0808">Transferase</keyword>
<dbReference type="Pfam" id="PF00583">
    <property type="entry name" value="Acetyltransf_1"/>
    <property type="match status" value="1"/>
</dbReference>
<feature type="domain" description="N-acetyltransferase" evidence="1">
    <location>
        <begin position="10"/>
        <end position="176"/>
    </location>
</feature>
<evidence type="ECO:0000259" key="1">
    <source>
        <dbReference type="PROSITE" id="PS51186"/>
    </source>
</evidence>
<dbReference type="AlphaFoldDB" id="A0A161P5T7"/>
<dbReference type="EMBL" id="LTAO01000040">
    <property type="protein sequence ID" value="KYG25573.1"/>
    <property type="molecule type" value="Genomic_DNA"/>
</dbReference>
<keyword evidence="3" id="KW-1185">Reference proteome</keyword>
<dbReference type="RefSeq" id="WP_061950342.1">
    <property type="nucleotide sequence ID" value="NZ_LTAO01000040.1"/>
</dbReference>
<dbReference type="InterPro" id="IPR016181">
    <property type="entry name" value="Acyl_CoA_acyltransferase"/>
</dbReference>
<dbReference type="STRING" id="519424.AZF04_13885"/>
<organism evidence="2 3">
    <name type="scientific">Alkalihalobacillus trypoxylicola</name>
    <dbReference type="NCBI Taxonomy" id="519424"/>
    <lineage>
        <taxon>Bacteria</taxon>
        <taxon>Bacillati</taxon>
        <taxon>Bacillota</taxon>
        <taxon>Bacilli</taxon>
        <taxon>Bacillales</taxon>
        <taxon>Bacillaceae</taxon>
        <taxon>Alkalihalobacillus</taxon>
    </lineage>
</organism>
<protein>
    <submittedName>
        <fullName evidence="2">GNAT family acetyltransferase</fullName>
    </submittedName>
</protein>
<dbReference type="GO" id="GO:0016747">
    <property type="term" value="F:acyltransferase activity, transferring groups other than amino-acyl groups"/>
    <property type="evidence" value="ECO:0007669"/>
    <property type="project" value="InterPro"/>
</dbReference>
<dbReference type="PANTHER" id="PTHR43072">
    <property type="entry name" value="N-ACETYLTRANSFERASE"/>
    <property type="match status" value="1"/>
</dbReference>
<dbReference type="InterPro" id="IPR000182">
    <property type="entry name" value="GNAT_dom"/>
</dbReference>
<gene>
    <name evidence="2" type="ORF">AZF04_13885</name>
</gene>
<name>A0A161P5T7_9BACI</name>
<evidence type="ECO:0000313" key="3">
    <source>
        <dbReference type="Proteomes" id="UP000075806"/>
    </source>
</evidence>
<reference evidence="2" key="1">
    <citation type="submission" date="2016-02" db="EMBL/GenBank/DDBJ databases">
        <title>Genome sequence of Bacillus trypoxylicola KCTC 13244(T).</title>
        <authorList>
            <person name="Jeong H."/>
            <person name="Park S.-H."/>
            <person name="Choi S.-K."/>
        </authorList>
    </citation>
    <scope>NUCLEOTIDE SEQUENCE [LARGE SCALE GENOMIC DNA]</scope>
    <source>
        <strain evidence="2">KCTC 13244</strain>
    </source>
</reference>
<dbReference type="CDD" id="cd04301">
    <property type="entry name" value="NAT_SF"/>
    <property type="match status" value="1"/>
</dbReference>
<dbReference type="PROSITE" id="PS51186">
    <property type="entry name" value="GNAT"/>
    <property type="match status" value="1"/>
</dbReference>
<sequence>MDYVQKNVHYQIRVADVEDAEQLSQIRLQIDGETENLDREKGEAYLSPGDFLKLIKADQKKENHLFLVAAINEKIVAFSRCEGSSLKRFSHKVDFGVAVLKNYWGYQIGSNLLKESINWAQSTNIKKMSLAVLEKNDKAIKLYQKFGFQQEGLLVNDKLLSDGELYHTVLMAKYFD</sequence>
<dbReference type="SUPFAM" id="SSF55729">
    <property type="entry name" value="Acyl-CoA N-acyltransferases (Nat)"/>
    <property type="match status" value="1"/>
</dbReference>
<dbReference type="Gene3D" id="3.40.630.30">
    <property type="match status" value="1"/>
</dbReference>
<dbReference type="OrthoDB" id="948250at2"/>
<proteinExistence type="predicted"/>
<evidence type="ECO:0000313" key="2">
    <source>
        <dbReference type="EMBL" id="KYG25573.1"/>
    </source>
</evidence>